<evidence type="ECO:0000313" key="2">
    <source>
        <dbReference type="EMBL" id="VYT40026.1"/>
    </source>
</evidence>
<gene>
    <name evidence="2" type="ORF">BFLFYP10_02944</name>
</gene>
<organism evidence="2">
    <name type="scientific">Bacteroides faecis</name>
    <dbReference type="NCBI Taxonomy" id="674529"/>
    <lineage>
        <taxon>Bacteria</taxon>
        <taxon>Pseudomonadati</taxon>
        <taxon>Bacteroidota</taxon>
        <taxon>Bacteroidia</taxon>
        <taxon>Bacteroidales</taxon>
        <taxon>Bacteroidaceae</taxon>
        <taxon>Bacteroides</taxon>
    </lineage>
</organism>
<sequence>MMYFESTPSCDLSSNPPKEKYQGGLNSRGCVKMLAQLFFMRKAQTFPSPGFVIT</sequence>
<name>A0A6N2WLL6_9BACE</name>
<dbReference type="EMBL" id="CACRSZ010000064">
    <property type="protein sequence ID" value="VYT40026.1"/>
    <property type="molecule type" value="Genomic_DNA"/>
</dbReference>
<feature type="region of interest" description="Disordered" evidence="1">
    <location>
        <begin position="1"/>
        <end position="21"/>
    </location>
</feature>
<feature type="compositionally biased region" description="Polar residues" evidence="1">
    <location>
        <begin position="1"/>
        <end position="16"/>
    </location>
</feature>
<accession>A0A6N2WLL6</accession>
<dbReference type="AlphaFoldDB" id="A0A6N2WLL6"/>
<proteinExistence type="predicted"/>
<evidence type="ECO:0000256" key="1">
    <source>
        <dbReference type="SAM" id="MobiDB-lite"/>
    </source>
</evidence>
<reference evidence="2" key="1">
    <citation type="submission" date="2019-11" db="EMBL/GenBank/DDBJ databases">
        <authorList>
            <person name="Feng L."/>
        </authorList>
    </citation>
    <scope>NUCLEOTIDE SEQUENCE</scope>
    <source>
        <strain evidence="2">BfaecisLFYP10</strain>
    </source>
</reference>
<protein>
    <submittedName>
        <fullName evidence="2">Uncharacterized protein</fullName>
    </submittedName>
</protein>